<name>A0A371XJK4_9HYPH</name>
<dbReference type="EMBL" id="QURN01000001">
    <property type="protein sequence ID" value="RFC69389.1"/>
    <property type="molecule type" value="Genomic_DNA"/>
</dbReference>
<reference evidence="3" key="1">
    <citation type="submission" date="2018-08" db="EMBL/GenBank/DDBJ databases">
        <authorList>
            <person name="Im W.T."/>
        </authorList>
    </citation>
    <scope>NUCLEOTIDE SEQUENCE [LARGE SCALE GENOMIC DNA]</scope>
    <source>
        <strain evidence="3">LA-28</strain>
    </source>
</reference>
<dbReference type="AlphaFoldDB" id="A0A371XJK4"/>
<dbReference type="InterPro" id="IPR036868">
    <property type="entry name" value="TusA-like_sf"/>
</dbReference>
<sequence length="170" mass="18635">MSHPPLDLDVRPILRAGGEPFSAIMEAVDSLAPGQGLRLLASFKPVPLFQVLGSRGFEPSAREIGNGDWEVLFCPTNAGAEIPSKTDQPNITDEWPLPSVEIDCRDLFPPEPMVKVLEATEALATGETVAALLPREPRLLFPELQNRGHMWKGEQQKDGSYRIIVRVGAK</sequence>
<accession>A0A371XJK4</accession>
<dbReference type="Pfam" id="PF10006">
    <property type="entry name" value="DUF2249"/>
    <property type="match status" value="2"/>
</dbReference>
<dbReference type="SUPFAM" id="SSF64307">
    <property type="entry name" value="SirA-like"/>
    <property type="match status" value="1"/>
</dbReference>
<dbReference type="Gene3D" id="3.30.110.40">
    <property type="entry name" value="TusA-like domain"/>
    <property type="match status" value="1"/>
</dbReference>
<dbReference type="InterPro" id="IPR018720">
    <property type="entry name" value="DUF2249"/>
</dbReference>
<dbReference type="Proteomes" id="UP000262379">
    <property type="component" value="Unassembled WGS sequence"/>
</dbReference>
<evidence type="ECO:0000259" key="1">
    <source>
        <dbReference type="Pfam" id="PF10006"/>
    </source>
</evidence>
<dbReference type="RefSeq" id="WP_116622010.1">
    <property type="nucleotide sequence ID" value="NZ_QURN01000001.1"/>
</dbReference>
<feature type="domain" description="DUF2249" evidence="1">
    <location>
        <begin position="101"/>
        <end position="164"/>
    </location>
</feature>
<gene>
    <name evidence="2" type="ORF">DY251_01215</name>
</gene>
<proteinExistence type="predicted"/>
<comment type="caution">
    <text evidence="2">The sequence shown here is derived from an EMBL/GenBank/DDBJ whole genome shotgun (WGS) entry which is preliminary data.</text>
</comment>
<keyword evidence="3" id="KW-1185">Reference proteome</keyword>
<organism evidence="2 3">
    <name type="scientific">Mesorhizobium denitrificans</name>
    <dbReference type="NCBI Taxonomy" id="2294114"/>
    <lineage>
        <taxon>Bacteria</taxon>
        <taxon>Pseudomonadati</taxon>
        <taxon>Pseudomonadota</taxon>
        <taxon>Alphaproteobacteria</taxon>
        <taxon>Hyphomicrobiales</taxon>
        <taxon>Phyllobacteriaceae</taxon>
        <taxon>Mesorhizobium</taxon>
    </lineage>
</organism>
<protein>
    <submittedName>
        <fullName evidence="2">DUF2249 domain-containing protein</fullName>
    </submittedName>
</protein>
<evidence type="ECO:0000313" key="3">
    <source>
        <dbReference type="Proteomes" id="UP000262379"/>
    </source>
</evidence>
<feature type="domain" description="DUF2249" evidence="1">
    <location>
        <begin position="8"/>
        <end position="73"/>
    </location>
</feature>
<evidence type="ECO:0000313" key="2">
    <source>
        <dbReference type="EMBL" id="RFC69389.1"/>
    </source>
</evidence>